<dbReference type="EMBL" id="PXYX01000045">
    <property type="protein sequence ID" value="PSR24706.1"/>
    <property type="molecule type" value="Genomic_DNA"/>
</dbReference>
<dbReference type="InterPro" id="IPR052017">
    <property type="entry name" value="TSUP"/>
</dbReference>
<evidence type="ECO:0000256" key="6">
    <source>
        <dbReference type="ARBA" id="ARBA00022989"/>
    </source>
</evidence>
<comment type="subcellular location">
    <subcellularLocation>
        <location evidence="1 8">Cell membrane</location>
        <topology evidence="1 8">Multi-pass membrane protein</topology>
    </subcellularLocation>
</comment>
<dbReference type="RefSeq" id="WP_076007408.1">
    <property type="nucleotide sequence ID" value="NZ_MDZD01000018.1"/>
</dbReference>
<protein>
    <recommendedName>
        <fullName evidence="8">Probable membrane transporter protein</fullName>
    </recommendedName>
</protein>
<name>A0A1R0IPK1_SULTH</name>
<evidence type="ECO:0000256" key="8">
    <source>
        <dbReference type="RuleBase" id="RU363041"/>
    </source>
</evidence>
<accession>A0A1R0IPK1</accession>
<dbReference type="InterPro" id="IPR002781">
    <property type="entry name" value="TM_pro_TauE-like"/>
</dbReference>
<sequence>MHLGYLSIDSYLIAFLIVLAAFAIRGMLGFGSGLISVSLLIFFLPIKEVVPIVFLLDGVASLALGSYDFKEIRWQEMPWLWIFTIFGLIVGAWILKTLPAQSVTVLLGVFILLYVIYAIVTKPERLPQVSRVWGAPLGFLGGVIGSLYGGGGPSIVAYFQMRHLDKRAFRASFQFIAITDSIVRGSLYFLLGLLGAKTVVTSAWLVPAVAIGLIGGNFLHFRIDARRFQYLVLLVLAFAGIKLVIP</sequence>
<evidence type="ECO:0000313" key="9">
    <source>
        <dbReference type="EMBL" id="PSR24706.1"/>
    </source>
</evidence>
<keyword evidence="7 8" id="KW-0472">Membrane</keyword>
<dbReference type="PANTHER" id="PTHR30269:SF37">
    <property type="entry name" value="MEMBRANE TRANSPORTER PROTEIN"/>
    <property type="match status" value="1"/>
</dbReference>
<reference evidence="9 10" key="1">
    <citation type="journal article" date="2014" name="BMC Genomics">
        <title>Comparison of environmental and isolate Sulfobacillus genomes reveals diverse carbon, sulfur, nitrogen, and hydrogen metabolisms.</title>
        <authorList>
            <person name="Justice N.B."/>
            <person name="Norman A."/>
            <person name="Brown C.T."/>
            <person name="Singh A."/>
            <person name="Thomas B.C."/>
            <person name="Banfield J.F."/>
        </authorList>
    </citation>
    <scope>NUCLEOTIDE SEQUENCE [LARGE SCALE GENOMIC DNA]</scope>
    <source>
        <strain evidence="9">AMDSBA5</strain>
    </source>
</reference>
<evidence type="ECO:0000256" key="1">
    <source>
        <dbReference type="ARBA" id="ARBA00004651"/>
    </source>
</evidence>
<evidence type="ECO:0000256" key="2">
    <source>
        <dbReference type="ARBA" id="ARBA00009142"/>
    </source>
</evidence>
<dbReference type="PANTHER" id="PTHR30269">
    <property type="entry name" value="TRANSMEMBRANE PROTEIN YFCA"/>
    <property type="match status" value="1"/>
</dbReference>
<evidence type="ECO:0000256" key="7">
    <source>
        <dbReference type="ARBA" id="ARBA00023136"/>
    </source>
</evidence>
<dbReference type="Pfam" id="PF01925">
    <property type="entry name" value="TauE"/>
    <property type="match status" value="1"/>
</dbReference>
<feature type="transmembrane region" description="Helical" evidence="8">
    <location>
        <begin position="12"/>
        <end position="42"/>
    </location>
</feature>
<organism evidence="9 10">
    <name type="scientific">Sulfobacillus thermosulfidooxidans</name>
    <dbReference type="NCBI Taxonomy" id="28034"/>
    <lineage>
        <taxon>Bacteria</taxon>
        <taxon>Bacillati</taxon>
        <taxon>Bacillota</taxon>
        <taxon>Clostridia</taxon>
        <taxon>Eubacteriales</taxon>
        <taxon>Clostridiales Family XVII. Incertae Sedis</taxon>
        <taxon>Sulfobacillus</taxon>
    </lineage>
</organism>
<evidence type="ECO:0000256" key="5">
    <source>
        <dbReference type="ARBA" id="ARBA00022692"/>
    </source>
</evidence>
<dbReference type="GO" id="GO:0005886">
    <property type="term" value="C:plasma membrane"/>
    <property type="evidence" value="ECO:0007669"/>
    <property type="project" value="UniProtKB-SubCell"/>
</dbReference>
<dbReference type="AlphaFoldDB" id="A0A1R0IPK1"/>
<keyword evidence="5 8" id="KW-0812">Transmembrane</keyword>
<proteinExistence type="inferred from homology"/>
<evidence type="ECO:0000313" key="10">
    <source>
        <dbReference type="Proteomes" id="UP000242705"/>
    </source>
</evidence>
<feature type="transmembrane region" description="Helical" evidence="8">
    <location>
        <begin position="203"/>
        <end position="221"/>
    </location>
</feature>
<keyword evidence="3" id="KW-0813">Transport</keyword>
<keyword evidence="4 8" id="KW-1003">Cell membrane</keyword>
<feature type="transmembrane region" description="Helical" evidence="8">
    <location>
        <begin position="102"/>
        <end position="120"/>
    </location>
</feature>
<dbReference type="Proteomes" id="UP000242705">
    <property type="component" value="Unassembled WGS sequence"/>
</dbReference>
<feature type="transmembrane region" description="Helical" evidence="8">
    <location>
        <begin position="79"/>
        <end position="95"/>
    </location>
</feature>
<comment type="similarity">
    <text evidence="2 8">Belongs to the 4-toluene sulfonate uptake permease (TSUP) (TC 2.A.102) family.</text>
</comment>
<evidence type="ECO:0000256" key="4">
    <source>
        <dbReference type="ARBA" id="ARBA00022475"/>
    </source>
</evidence>
<feature type="transmembrane region" description="Helical" evidence="8">
    <location>
        <begin position="171"/>
        <end position="191"/>
    </location>
</feature>
<keyword evidence="6 8" id="KW-1133">Transmembrane helix</keyword>
<gene>
    <name evidence="9" type="ORF">C7B47_14190</name>
</gene>
<feature type="transmembrane region" description="Helical" evidence="8">
    <location>
        <begin position="132"/>
        <end position="159"/>
    </location>
</feature>
<feature type="transmembrane region" description="Helical" evidence="8">
    <location>
        <begin position="228"/>
        <end position="245"/>
    </location>
</feature>
<comment type="caution">
    <text evidence="9">The sequence shown here is derived from an EMBL/GenBank/DDBJ whole genome shotgun (WGS) entry which is preliminary data.</text>
</comment>
<evidence type="ECO:0000256" key="3">
    <source>
        <dbReference type="ARBA" id="ARBA00022448"/>
    </source>
</evidence>